<dbReference type="PROSITE" id="PS50110">
    <property type="entry name" value="RESPONSE_REGULATORY"/>
    <property type="match status" value="1"/>
</dbReference>
<dbReference type="GO" id="GO:0005829">
    <property type="term" value="C:cytosol"/>
    <property type="evidence" value="ECO:0007669"/>
    <property type="project" value="TreeGrafter"/>
</dbReference>
<dbReference type="Gene3D" id="6.10.250.690">
    <property type="match status" value="1"/>
</dbReference>
<evidence type="ECO:0000256" key="3">
    <source>
        <dbReference type="ARBA" id="ARBA00023163"/>
    </source>
</evidence>
<dbReference type="CDD" id="cd00383">
    <property type="entry name" value="trans_reg_C"/>
    <property type="match status" value="1"/>
</dbReference>
<dbReference type="GO" id="GO:0006355">
    <property type="term" value="P:regulation of DNA-templated transcription"/>
    <property type="evidence" value="ECO:0007669"/>
    <property type="project" value="InterPro"/>
</dbReference>
<dbReference type="Gene3D" id="1.10.10.10">
    <property type="entry name" value="Winged helix-like DNA-binding domain superfamily/Winged helix DNA-binding domain"/>
    <property type="match status" value="1"/>
</dbReference>
<dbReference type="Pfam" id="PF00072">
    <property type="entry name" value="Response_reg"/>
    <property type="match status" value="1"/>
</dbReference>
<dbReference type="Gene3D" id="3.40.50.2300">
    <property type="match status" value="1"/>
</dbReference>
<dbReference type="SUPFAM" id="SSF52172">
    <property type="entry name" value="CheY-like"/>
    <property type="match status" value="1"/>
</dbReference>
<dbReference type="InterPro" id="IPR039420">
    <property type="entry name" value="WalR-like"/>
</dbReference>
<dbReference type="Proteomes" id="UP000549882">
    <property type="component" value="Unassembled WGS sequence"/>
</dbReference>
<evidence type="ECO:0000256" key="5">
    <source>
        <dbReference type="PROSITE-ProRule" id="PRU01091"/>
    </source>
</evidence>
<dbReference type="PANTHER" id="PTHR48111:SF67">
    <property type="entry name" value="TRANSCRIPTIONAL REGULATORY PROTEIN TCTD"/>
    <property type="match status" value="1"/>
</dbReference>
<feature type="DNA-binding region" description="OmpR/PhoB-type" evidence="5">
    <location>
        <begin position="124"/>
        <end position="222"/>
    </location>
</feature>
<dbReference type="InterPro" id="IPR036388">
    <property type="entry name" value="WH-like_DNA-bd_sf"/>
</dbReference>
<proteinExistence type="predicted"/>
<evidence type="ECO:0000256" key="2">
    <source>
        <dbReference type="ARBA" id="ARBA00023125"/>
    </source>
</evidence>
<dbReference type="RefSeq" id="WP_183939429.1">
    <property type="nucleotide sequence ID" value="NZ_JACHBI010000010.1"/>
</dbReference>
<dbReference type="GO" id="GO:0000976">
    <property type="term" value="F:transcription cis-regulatory region binding"/>
    <property type="evidence" value="ECO:0007669"/>
    <property type="project" value="TreeGrafter"/>
</dbReference>
<evidence type="ECO:0000259" key="6">
    <source>
        <dbReference type="PROSITE" id="PS50110"/>
    </source>
</evidence>
<dbReference type="GO" id="GO:0000156">
    <property type="term" value="F:phosphorelay response regulator activity"/>
    <property type="evidence" value="ECO:0007669"/>
    <property type="project" value="TreeGrafter"/>
</dbReference>
<keyword evidence="3" id="KW-0804">Transcription</keyword>
<dbReference type="PANTHER" id="PTHR48111">
    <property type="entry name" value="REGULATOR OF RPOS"/>
    <property type="match status" value="1"/>
</dbReference>
<name>A0A7W8XUQ9_9HYPH</name>
<organism evidence="8 9">
    <name type="scientific">Rhizobium paranaense</name>
    <dbReference type="NCBI Taxonomy" id="1650438"/>
    <lineage>
        <taxon>Bacteria</taxon>
        <taxon>Pseudomonadati</taxon>
        <taxon>Pseudomonadota</taxon>
        <taxon>Alphaproteobacteria</taxon>
        <taxon>Hyphomicrobiales</taxon>
        <taxon>Rhizobiaceae</taxon>
        <taxon>Rhizobium/Agrobacterium group</taxon>
        <taxon>Rhizobium</taxon>
    </lineage>
</organism>
<dbReference type="InterPro" id="IPR001867">
    <property type="entry name" value="OmpR/PhoB-type_DNA-bd"/>
</dbReference>
<reference evidence="8 9" key="1">
    <citation type="submission" date="2020-08" db="EMBL/GenBank/DDBJ databases">
        <title>Genomic Encyclopedia of Type Strains, Phase IV (KMG-V): Genome sequencing to study the core and pangenomes of soil and plant-associated prokaryotes.</title>
        <authorList>
            <person name="Whitman W."/>
        </authorList>
    </citation>
    <scope>NUCLEOTIDE SEQUENCE [LARGE SCALE GENOMIC DNA]</scope>
    <source>
        <strain evidence="8 9">SEMIA 4064</strain>
    </source>
</reference>
<evidence type="ECO:0000313" key="9">
    <source>
        <dbReference type="Proteomes" id="UP000549882"/>
    </source>
</evidence>
<feature type="modified residue" description="4-aspartylphosphate" evidence="4">
    <location>
        <position position="51"/>
    </location>
</feature>
<sequence>MRILLVEDSARLRELVSETIREADWRIDAFRTAEEGRLALESADYDLLLLDLGLPDADGLVFLKSIRSDKHQIPVLILTARDAIDERIAGLDAGADDYLTKPFNNGELLARIRALMRRSPSALMPTLEFAKLEFDLTSRQVICNGTDLALMPSEKSLLELLMRDAGKVVSKRRLEHAVSEFGEERSSNAIELAVSRLRKKLEGRSSNAKIETVRGVGYMLREASP</sequence>
<evidence type="ECO:0000256" key="1">
    <source>
        <dbReference type="ARBA" id="ARBA00023015"/>
    </source>
</evidence>
<evidence type="ECO:0000313" key="8">
    <source>
        <dbReference type="EMBL" id="MBB5575947.1"/>
    </source>
</evidence>
<keyword evidence="1" id="KW-0805">Transcription regulation</keyword>
<accession>A0A7W8XUQ9</accession>
<comment type="caution">
    <text evidence="8">The sequence shown here is derived from an EMBL/GenBank/DDBJ whole genome shotgun (WGS) entry which is preliminary data.</text>
</comment>
<keyword evidence="9" id="KW-1185">Reference proteome</keyword>
<dbReference type="SMART" id="SM00862">
    <property type="entry name" value="Trans_reg_C"/>
    <property type="match status" value="1"/>
</dbReference>
<dbReference type="AlphaFoldDB" id="A0A7W8XUQ9"/>
<dbReference type="SMART" id="SM00448">
    <property type="entry name" value="REC"/>
    <property type="match status" value="1"/>
</dbReference>
<dbReference type="EMBL" id="JACHBI010000010">
    <property type="protein sequence ID" value="MBB5575947.1"/>
    <property type="molecule type" value="Genomic_DNA"/>
</dbReference>
<dbReference type="PROSITE" id="PS51755">
    <property type="entry name" value="OMPR_PHOB"/>
    <property type="match status" value="1"/>
</dbReference>
<feature type="domain" description="Response regulatory" evidence="6">
    <location>
        <begin position="2"/>
        <end position="116"/>
    </location>
</feature>
<dbReference type="Pfam" id="PF00486">
    <property type="entry name" value="Trans_reg_C"/>
    <property type="match status" value="1"/>
</dbReference>
<keyword evidence="2 5" id="KW-0238">DNA-binding</keyword>
<evidence type="ECO:0000256" key="4">
    <source>
        <dbReference type="PROSITE-ProRule" id="PRU00169"/>
    </source>
</evidence>
<protein>
    <submittedName>
        <fullName evidence="8">Two-component system response regulator QseB/two-component system response regulator TctD</fullName>
    </submittedName>
</protein>
<dbReference type="InterPro" id="IPR001789">
    <property type="entry name" value="Sig_transdc_resp-reg_receiver"/>
</dbReference>
<dbReference type="GO" id="GO:0032993">
    <property type="term" value="C:protein-DNA complex"/>
    <property type="evidence" value="ECO:0007669"/>
    <property type="project" value="TreeGrafter"/>
</dbReference>
<keyword evidence="4" id="KW-0597">Phosphoprotein</keyword>
<dbReference type="InterPro" id="IPR011006">
    <property type="entry name" value="CheY-like_superfamily"/>
</dbReference>
<evidence type="ECO:0000259" key="7">
    <source>
        <dbReference type="PROSITE" id="PS51755"/>
    </source>
</evidence>
<gene>
    <name evidence="8" type="ORF">GGD50_004582</name>
</gene>
<feature type="domain" description="OmpR/PhoB-type" evidence="7">
    <location>
        <begin position="124"/>
        <end position="222"/>
    </location>
</feature>